<keyword evidence="2" id="KW-0812">Transmembrane</keyword>
<reference evidence="3" key="1">
    <citation type="journal article" date="2015" name="Nature">
        <title>Complex archaea that bridge the gap between prokaryotes and eukaryotes.</title>
        <authorList>
            <person name="Spang A."/>
            <person name="Saw J.H."/>
            <person name="Jorgensen S.L."/>
            <person name="Zaremba-Niedzwiedzka K."/>
            <person name="Martijn J."/>
            <person name="Lind A.E."/>
            <person name="van Eijk R."/>
            <person name="Schleper C."/>
            <person name="Guy L."/>
            <person name="Ettema T.J."/>
        </authorList>
    </citation>
    <scope>NUCLEOTIDE SEQUENCE</scope>
</reference>
<dbReference type="EMBL" id="LAZR01003486">
    <property type="protein sequence ID" value="KKN17806.1"/>
    <property type="molecule type" value="Genomic_DNA"/>
</dbReference>
<organism evidence="3">
    <name type="scientific">marine sediment metagenome</name>
    <dbReference type="NCBI Taxonomy" id="412755"/>
    <lineage>
        <taxon>unclassified sequences</taxon>
        <taxon>metagenomes</taxon>
        <taxon>ecological metagenomes</taxon>
    </lineage>
</organism>
<protein>
    <submittedName>
        <fullName evidence="3">Uncharacterized protein</fullName>
    </submittedName>
</protein>
<dbReference type="AlphaFoldDB" id="A0A0F9QXD6"/>
<proteinExistence type="predicted"/>
<feature type="transmembrane region" description="Helical" evidence="2">
    <location>
        <begin position="12"/>
        <end position="34"/>
    </location>
</feature>
<accession>A0A0F9QXD6</accession>
<feature type="region of interest" description="Disordered" evidence="1">
    <location>
        <begin position="48"/>
        <end position="115"/>
    </location>
</feature>
<feature type="compositionally biased region" description="Basic and acidic residues" evidence="1">
    <location>
        <begin position="96"/>
        <end position="107"/>
    </location>
</feature>
<evidence type="ECO:0000256" key="2">
    <source>
        <dbReference type="SAM" id="Phobius"/>
    </source>
</evidence>
<keyword evidence="2" id="KW-0472">Membrane</keyword>
<comment type="caution">
    <text evidence="3">The sequence shown here is derived from an EMBL/GenBank/DDBJ whole genome shotgun (WGS) entry which is preliminary data.</text>
</comment>
<evidence type="ECO:0000256" key="1">
    <source>
        <dbReference type="SAM" id="MobiDB-lite"/>
    </source>
</evidence>
<gene>
    <name evidence="3" type="ORF">LCGC14_0961880</name>
</gene>
<name>A0A0F9QXD6_9ZZZZ</name>
<sequence>MTTVEILTAFDIFVRWSLTTVVWVALIVLTCLALRWMKREIQASHDRARQRASEKWAVNSGDQGGVPVELRQSRPKAPETGSGLPTENELPTFLKRTPDDQAVLRDKYKSRKVRD</sequence>
<keyword evidence="2" id="KW-1133">Transmembrane helix</keyword>
<evidence type="ECO:0000313" key="3">
    <source>
        <dbReference type="EMBL" id="KKN17806.1"/>
    </source>
</evidence>